<dbReference type="EC" id="2.7.10.1" evidence="16"/>
<evidence type="ECO:0000256" key="3">
    <source>
        <dbReference type="ARBA" id="ARBA00022679"/>
    </source>
</evidence>
<keyword evidence="7" id="KW-0418">Kinase</keyword>
<evidence type="ECO:0000256" key="4">
    <source>
        <dbReference type="ARBA" id="ARBA00022692"/>
    </source>
</evidence>
<dbReference type="InterPro" id="IPR003961">
    <property type="entry name" value="FN3_dom"/>
</dbReference>
<keyword evidence="11" id="KW-0829">Tyrosine-protein kinase</keyword>
<dbReference type="GO" id="GO:0005524">
    <property type="term" value="F:ATP binding"/>
    <property type="evidence" value="ECO:0007669"/>
    <property type="project" value="UniProtKB-UniRule"/>
</dbReference>
<dbReference type="PANTHER" id="PTHR24416:SF527">
    <property type="entry name" value="PROTO-ONCOGENE TYROSINE-PROTEIN KINASE ROS"/>
    <property type="match status" value="1"/>
</dbReference>
<evidence type="ECO:0000256" key="15">
    <source>
        <dbReference type="PROSITE-ProRule" id="PRU10141"/>
    </source>
</evidence>
<feature type="domain" description="Fibronectin type-III" evidence="19">
    <location>
        <begin position="31"/>
        <end position="129"/>
    </location>
</feature>
<dbReference type="PRINTS" id="PR00109">
    <property type="entry name" value="TYRKINASE"/>
</dbReference>
<keyword evidence="6 15" id="KW-0547">Nucleotide-binding</keyword>
<dbReference type="PROSITE" id="PS50011">
    <property type="entry name" value="PROTEIN_KINASE_DOM"/>
    <property type="match status" value="1"/>
</dbReference>
<dbReference type="InterPro" id="IPR000719">
    <property type="entry name" value="Prot_kinase_dom"/>
</dbReference>
<dbReference type="Pfam" id="PF07714">
    <property type="entry name" value="PK_Tyr_Ser-Thr"/>
    <property type="match status" value="1"/>
</dbReference>
<keyword evidence="13" id="KW-0325">Glycoprotein</keyword>
<dbReference type="PANTHER" id="PTHR24416">
    <property type="entry name" value="TYROSINE-PROTEIN KINASE RECEPTOR"/>
    <property type="match status" value="1"/>
</dbReference>
<evidence type="ECO:0000256" key="13">
    <source>
        <dbReference type="ARBA" id="ARBA00023180"/>
    </source>
</evidence>
<reference evidence="20" key="1">
    <citation type="submission" date="2019-03" db="EMBL/GenBank/DDBJ databases">
        <title>Genome sequencing and reference-guided assembly of Black Bengal Goat (Capra hircus).</title>
        <authorList>
            <person name="Siddiki A.Z."/>
            <person name="Baten A."/>
            <person name="Billah M."/>
            <person name="Alam M.A.U."/>
            <person name="Shawrob K.S.M."/>
            <person name="Saha S."/>
            <person name="Chowdhury M."/>
            <person name="Rahman A.H."/>
            <person name="Stear M."/>
            <person name="Miah G."/>
            <person name="Das G.B."/>
            <person name="Hossain M.M."/>
            <person name="Kumkum M."/>
            <person name="Islam M.S."/>
            <person name="Mollah A.M."/>
            <person name="Ahsan A."/>
            <person name="Tusar F."/>
            <person name="Khan M.K.I."/>
        </authorList>
    </citation>
    <scope>NUCLEOTIDE SEQUENCE [LARGE SCALE GENOMIC DNA]</scope>
</reference>
<dbReference type="GO" id="GO:0032006">
    <property type="term" value="P:regulation of TOR signaling"/>
    <property type="evidence" value="ECO:0007669"/>
    <property type="project" value="TreeGrafter"/>
</dbReference>
<sequence length="690" mass="77388">MIQIAVKNYYSDPLEQIPLGKEIWGKTKSGVPEAVWLINTTAQSDTSLVISWRESHKPNGPRESVRYQVAISHLAPIPEIPLRQSEYPDGSLSLLVTRLSGGKLYVLKVLACHAEEMWCAESHPVTVETFDSPEKPYAFLPENTSLQLHWNAPSNVHLIRFWFELQKWKHNEFYHVKASCSQGPDYACNITDLQPYTSYNVRAVVVYRTGANSTSLPGSFKTKVWHRLKNQSTPKEGLTVLINEDKELAELRSLATGVGLANACYAIHTLPTQEEIESLPAFPREKLTLRLLLGSGAFGEVYEGTAIDILGAGSGETEVAVKTLKKGSTDQEKIEFLKEAHLMSKFNHPNILKQLGVCLLNEPQYIILELMEGGDLLTYLRKARMTPFHGPLLTLVDLVDLCVEISKGCVYLEQMHFIHRDLAARNCLVSMKDYTSPSRTVKIGDFGLARDIYKNDYYRKRGEGLLPVRWMAPESLMDGIFTTQSDVWSFGILIWEILTLGHQPYPAHSNLDVLNYVQTGGRLEPPRNCPDDLWNLMTQCWAQEADQRPTFHKVQEQLQLFRNFSLNSISQCRGEANPSGVINEGFEDEDGHPICLNSDDVTSVALMETKNQEGLNYMVLATEYRQGETNSEGPLGSKESESCGLRKEEKEPHADIAICQEKQVAYCPPGKPGGLNYACLTHSGYGDGFE</sequence>
<evidence type="ECO:0000256" key="12">
    <source>
        <dbReference type="ARBA" id="ARBA00023170"/>
    </source>
</evidence>
<evidence type="ECO:0000256" key="14">
    <source>
        <dbReference type="ARBA" id="ARBA00051243"/>
    </source>
</evidence>
<keyword evidence="2 16" id="KW-0597">Phosphoprotein</keyword>
<dbReference type="CDD" id="cd05044">
    <property type="entry name" value="PTKc_c-ros"/>
    <property type="match status" value="1"/>
</dbReference>
<evidence type="ECO:0000256" key="1">
    <source>
        <dbReference type="ARBA" id="ARBA00004479"/>
    </source>
</evidence>
<dbReference type="Gene3D" id="3.30.200.20">
    <property type="entry name" value="Phosphorylase Kinase, domain 1"/>
    <property type="match status" value="1"/>
</dbReference>
<dbReference type="PROSITE" id="PS00239">
    <property type="entry name" value="RECEPTOR_TYR_KIN_II"/>
    <property type="match status" value="1"/>
</dbReference>
<dbReference type="InterPro" id="IPR002011">
    <property type="entry name" value="Tyr_kinase_rcpt_2_CS"/>
</dbReference>
<dbReference type="PROSITE" id="PS00109">
    <property type="entry name" value="PROTEIN_KINASE_TYR"/>
    <property type="match status" value="1"/>
</dbReference>
<evidence type="ECO:0000256" key="2">
    <source>
        <dbReference type="ARBA" id="ARBA00022553"/>
    </source>
</evidence>
<dbReference type="CDD" id="cd00063">
    <property type="entry name" value="FN3"/>
    <property type="match status" value="2"/>
</dbReference>
<evidence type="ECO:0000259" key="19">
    <source>
        <dbReference type="PROSITE" id="PS50853"/>
    </source>
</evidence>
<dbReference type="GO" id="GO:0043235">
    <property type="term" value="C:receptor complex"/>
    <property type="evidence" value="ECO:0007669"/>
    <property type="project" value="TreeGrafter"/>
</dbReference>
<dbReference type="PROSITE" id="PS50853">
    <property type="entry name" value="FN3"/>
    <property type="match status" value="2"/>
</dbReference>
<evidence type="ECO:0000256" key="9">
    <source>
        <dbReference type="ARBA" id="ARBA00022989"/>
    </source>
</evidence>
<evidence type="ECO:0000256" key="5">
    <source>
        <dbReference type="ARBA" id="ARBA00022737"/>
    </source>
</evidence>
<evidence type="ECO:0000256" key="8">
    <source>
        <dbReference type="ARBA" id="ARBA00022840"/>
    </source>
</evidence>
<evidence type="ECO:0000256" key="11">
    <source>
        <dbReference type="ARBA" id="ARBA00023137"/>
    </source>
</evidence>
<dbReference type="InterPro" id="IPR036116">
    <property type="entry name" value="FN3_sf"/>
</dbReference>
<proteinExistence type="inferred from homology"/>
<feature type="domain" description="Fibronectin type-III" evidence="19">
    <location>
        <begin position="132"/>
        <end position="225"/>
    </location>
</feature>
<feature type="binding site" evidence="15">
    <location>
        <position position="322"/>
    </location>
    <ligand>
        <name>ATP</name>
        <dbReference type="ChEBI" id="CHEBI:30616"/>
    </ligand>
</feature>
<dbReference type="InterPro" id="IPR013783">
    <property type="entry name" value="Ig-like_fold"/>
</dbReference>
<dbReference type="FunFam" id="2.60.40.10:FF:001237">
    <property type="entry name" value="Tyrosine-protein kinase receptor"/>
    <property type="match status" value="1"/>
</dbReference>
<dbReference type="PROSITE" id="PS00107">
    <property type="entry name" value="PROTEIN_KINASE_ATP"/>
    <property type="match status" value="1"/>
</dbReference>
<protein>
    <recommendedName>
        <fullName evidence="16">Tyrosine-protein kinase receptor</fullName>
        <ecNumber evidence="16">2.7.10.1</ecNumber>
    </recommendedName>
</protein>
<dbReference type="FunFam" id="1.10.510.10:FF:000341">
    <property type="entry name" value="Tyrosine-protein kinase receptor"/>
    <property type="match status" value="1"/>
</dbReference>
<evidence type="ECO:0000256" key="16">
    <source>
        <dbReference type="RuleBase" id="RU000312"/>
    </source>
</evidence>
<comment type="subcellular location">
    <subcellularLocation>
        <location evidence="1">Membrane</location>
        <topology evidence="1">Single-pass type I membrane protein</topology>
    </subcellularLocation>
</comment>
<evidence type="ECO:0000256" key="7">
    <source>
        <dbReference type="ARBA" id="ARBA00022777"/>
    </source>
</evidence>
<dbReference type="GO" id="GO:0007169">
    <property type="term" value="P:cell surface receptor protein tyrosine kinase signaling pathway"/>
    <property type="evidence" value="ECO:0007669"/>
    <property type="project" value="InterPro"/>
</dbReference>
<keyword evidence="3" id="KW-0808">Transferase</keyword>
<keyword evidence="10" id="KW-0472">Membrane</keyword>
<dbReference type="SUPFAM" id="SSF49265">
    <property type="entry name" value="Fibronectin type III"/>
    <property type="match status" value="2"/>
</dbReference>
<dbReference type="AlphaFoldDB" id="A0A8C2S2J8"/>
<dbReference type="Ensembl" id="ENSCHIT00010051588.1">
    <property type="protein sequence ID" value="ENSCHIP00010036714.1"/>
    <property type="gene ID" value="ENSCHIG00010027355.1"/>
</dbReference>
<name>A0A8C2S2J8_CAPHI</name>
<dbReference type="GO" id="GO:0005886">
    <property type="term" value="C:plasma membrane"/>
    <property type="evidence" value="ECO:0007669"/>
    <property type="project" value="TreeGrafter"/>
</dbReference>
<dbReference type="InterPro" id="IPR050122">
    <property type="entry name" value="RTK"/>
</dbReference>
<dbReference type="Gene3D" id="1.10.510.10">
    <property type="entry name" value="Transferase(Phosphotransferase) domain 1"/>
    <property type="match status" value="1"/>
</dbReference>
<comment type="catalytic activity">
    <reaction evidence="14 16">
        <text>L-tyrosyl-[protein] + ATP = O-phospho-L-tyrosyl-[protein] + ADP + H(+)</text>
        <dbReference type="Rhea" id="RHEA:10596"/>
        <dbReference type="Rhea" id="RHEA-COMP:10136"/>
        <dbReference type="Rhea" id="RHEA-COMP:20101"/>
        <dbReference type="ChEBI" id="CHEBI:15378"/>
        <dbReference type="ChEBI" id="CHEBI:30616"/>
        <dbReference type="ChEBI" id="CHEBI:46858"/>
        <dbReference type="ChEBI" id="CHEBI:61978"/>
        <dbReference type="ChEBI" id="CHEBI:456216"/>
        <dbReference type="EC" id="2.7.10.1"/>
    </reaction>
</comment>
<feature type="compositionally biased region" description="Basic and acidic residues" evidence="17">
    <location>
        <begin position="638"/>
        <end position="647"/>
    </location>
</feature>
<dbReference type="SMART" id="SM00060">
    <property type="entry name" value="FN3"/>
    <property type="match status" value="2"/>
</dbReference>
<dbReference type="GO" id="GO:0004714">
    <property type="term" value="F:transmembrane receptor protein tyrosine kinase activity"/>
    <property type="evidence" value="ECO:0007669"/>
    <property type="project" value="UniProtKB-EC"/>
</dbReference>
<dbReference type="InterPro" id="IPR020635">
    <property type="entry name" value="Tyr_kinase_cat_dom"/>
</dbReference>
<dbReference type="SMART" id="SM00219">
    <property type="entry name" value="TyrKc"/>
    <property type="match status" value="1"/>
</dbReference>
<dbReference type="InterPro" id="IPR001245">
    <property type="entry name" value="Ser-Thr/Tyr_kinase_cat_dom"/>
</dbReference>
<dbReference type="FunFam" id="3.30.200.20:FF:000301">
    <property type="entry name" value="Tyrosine-protein kinase receptor"/>
    <property type="match status" value="1"/>
</dbReference>
<feature type="domain" description="Protein kinase" evidence="18">
    <location>
        <begin position="287"/>
        <end position="561"/>
    </location>
</feature>
<evidence type="ECO:0000256" key="6">
    <source>
        <dbReference type="ARBA" id="ARBA00022741"/>
    </source>
</evidence>
<organism evidence="20">
    <name type="scientific">Capra hircus</name>
    <name type="common">Goat</name>
    <dbReference type="NCBI Taxonomy" id="9925"/>
    <lineage>
        <taxon>Eukaryota</taxon>
        <taxon>Metazoa</taxon>
        <taxon>Chordata</taxon>
        <taxon>Craniata</taxon>
        <taxon>Vertebrata</taxon>
        <taxon>Euteleostomi</taxon>
        <taxon>Mammalia</taxon>
        <taxon>Eutheria</taxon>
        <taxon>Laurasiatheria</taxon>
        <taxon>Artiodactyla</taxon>
        <taxon>Ruminantia</taxon>
        <taxon>Pecora</taxon>
        <taxon>Bovidae</taxon>
        <taxon>Caprinae</taxon>
        <taxon>Capra</taxon>
    </lineage>
</organism>
<evidence type="ECO:0000259" key="18">
    <source>
        <dbReference type="PROSITE" id="PS50011"/>
    </source>
</evidence>
<dbReference type="SUPFAM" id="SSF56112">
    <property type="entry name" value="Protein kinase-like (PK-like)"/>
    <property type="match status" value="1"/>
</dbReference>
<evidence type="ECO:0000256" key="10">
    <source>
        <dbReference type="ARBA" id="ARBA00023136"/>
    </source>
</evidence>
<keyword evidence="12 16" id="KW-0675">Receptor</keyword>
<dbReference type="Gene3D" id="2.60.40.10">
    <property type="entry name" value="Immunoglobulins"/>
    <property type="match status" value="2"/>
</dbReference>
<accession>A0A8C2S2J8</accession>
<dbReference type="FunFam" id="2.60.40.10:FF:001816">
    <property type="entry name" value="Tyrosine-protein kinase receptor"/>
    <property type="match status" value="1"/>
</dbReference>
<dbReference type="InterPro" id="IPR017441">
    <property type="entry name" value="Protein_kinase_ATP_BS"/>
</dbReference>
<feature type="region of interest" description="Disordered" evidence="17">
    <location>
        <begin position="627"/>
        <end position="647"/>
    </location>
</feature>
<evidence type="ECO:0000313" key="20">
    <source>
        <dbReference type="Ensembl" id="ENSCHIP00010036714.1"/>
    </source>
</evidence>
<keyword evidence="9" id="KW-1133">Transmembrane helix</keyword>
<dbReference type="InterPro" id="IPR008266">
    <property type="entry name" value="Tyr_kinase_AS"/>
</dbReference>
<dbReference type="InterPro" id="IPR011009">
    <property type="entry name" value="Kinase-like_dom_sf"/>
</dbReference>
<comment type="similarity">
    <text evidence="16">Belongs to the protein kinase superfamily. Tyr protein kinase family. Insulin receptor subfamily.</text>
</comment>
<keyword evidence="4 16" id="KW-0812">Transmembrane</keyword>
<keyword evidence="5" id="KW-0677">Repeat</keyword>
<keyword evidence="8 15" id="KW-0067">ATP-binding</keyword>
<reference evidence="20" key="2">
    <citation type="submission" date="2025-08" db="UniProtKB">
        <authorList>
            <consortium name="Ensembl"/>
        </authorList>
    </citation>
    <scope>IDENTIFICATION</scope>
</reference>
<dbReference type="Pfam" id="PF00041">
    <property type="entry name" value="fn3"/>
    <property type="match status" value="1"/>
</dbReference>
<evidence type="ECO:0000256" key="17">
    <source>
        <dbReference type="SAM" id="MobiDB-lite"/>
    </source>
</evidence>